<feature type="transmembrane region" description="Helical" evidence="8">
    <location>
        <begin position="146"/>
        <end position="174"/>
    </location>
</feature>
<dbReference type="PROSITE" id="PS00217">
    <property type="entry name" value="SUGAR_TRANSPORT_2"/>
    <property type="match status" value="1"/>
</dbReference>
<dbReference type="SUPFAM" id="SSF103473">
    <property type="entry name" value="MFS general substrate transporter"/>
    <property type="match status" value="1"/>
</dbReference>
<comment type="subcellular location">
    <subcellularLocation>
        <location evidence="1">Cell membrane</location>
        <topology evidence="1">Multi-pass membrane protein</topology>
    </subcellularLocation>
</comment>
<feature type="transmembrane region" description="Helical" evidence="8">
    <location>
        <begin position="236"/>
        <end position="255"/>
    </location>
</feature>
<dbReference type="PANTHER" id="PTHR43045:SF4">
    <property type="entry name" value="TRANSPORTER YDFJ-RELATED"/>
    <property type="match status" value="1"/>
</dbReference>
<evidence type="ECO:0000256" key="2">
    <source>
        <dbReference type="ARBA" id="ARBA00022448"/>
    </source>
</evidence>
<feature type="transmembrane region" description="Helical" evidence="8">
    <location>
        <begin position="368"/>
        <end position="392"/>
    </location>
</feature>
<reference evidence="10" key="1">
    <citation type="submission" date="2020-10" db="EMBL/GenBank/DDBJ databases">
        <title>Ca. Dormibacterota MAGs.</title>
        <authorList>
            <person name="Montgomery K."/>
        </authorList>
    </citation>
    <scope>NUCLEOTIDE SEQUENCE [LARGE SCALE GENOMIC DNA]</scope>
    <source>
        <strain evidence="10">SC8812_S17_10</strain>
    </source>
</reference>
<dbReference type="RefSeq" id="WP_338201665.1">
    <property type="nucleotide sequence ID" value="NZ_JAEKNR010000118.1"/>
</dbReference>
<feature type="transmembrane region" description="Helical" evidence="8">
    <location>
        <begin position="186"/>
        <end position="206"/>
    </location>
</feature>
<evidence type="ECO:0000256" key="6">
    <source>
        <dbReference type="ARBA" id="ARBA00023136"/>
    </source>
</evidence>
<evidence type="ECO:0000313" key="10">
    <source>
        <dbReference type="EMBL" id="MBJ7598562.1"/>
    </source>
</evidence>
<accession>A0A934K788</accession>
<feature type="transmembrane region" description="Helical" evidence="8">
    <location>
        <begin position="306"/>
        <end position="322"/>
    </location>
</feature>
<evidence type="ECO:0000256" key="7">
    <source>
        <dbReference type="SAM" id="MobiDB-lite"/>
    </source>
</evidence>
<evidence type="ECO:0000256" key="4">
    <source>
        <dbReference type="ARBA" id="ARBA00022692"/>
    </source>
</evidence>
<sequence>MTAEARSTIWGAFMGFFVDMYDVYLPIVALTPALIYFQPKGLPAAAATTVFYVVFAVTLIGRPIGSFIFGHFGDKIGRRKTTMIAVSGFGLVTLLIALLPGYQAIGMAALVLLVLLRLVDGVFLGGEYTAASPLAMEYCPKPKRGFYSAVIQAGYPIAYVAISLLVALMLFVAPAKGGLNSPYVQWGWRIPFIVGSLIAFAFVLWFRRVPESRSWMQSEKTENPIKTLFTGESRKALLQVFIVMTGFWLALNTTISTLPQVLTRTGGLSSTRVTLLLLVANVVLVSGYLLVGVVGQRIGRRPTMMLLGLLITVVSTSAYVVLVQTAGHAGLIEVGLLATLITVLTVSGWGLLSAYINERFHIGVRASGFGIGYSLAVILPAFYSFVMLWMASFMPYKYTQIPLLALGGLLILLGAAMGPETRDVDIAEPAQSPADRPEVSSEAAGRSGDRRGMVPS</sequence>
<evidence type="ECO:0000313" key="11">
    <source>
        <dbReference type="Proteomes" id="UP000612893"/>
    </source>
</evidence>
<feature type="transmembrane region" description="Helical" evidence="8">
    <location>
        <begin position="12"/>
        <end position="37"/>
    </location>
</feature>
<feature type="transmembrane region" description="Helical" evidence="8">
    <location>
        <begin position="334"/>
        <end position="356"/>
    </location>
</feature>
<proteinExistence type="predicted"/>
<feature type="transmembrane region" description="Helical" evidence="8">
    <location>
        <begin position="81"/>
        <end position="99"/>
    </location>
</feature>
<dbReference type="InterPro" id="IPR011701">
    <property type="entry name" value="MFS"/>
</dbReference>
<dbReference type="InterPro" id="IPR020846">
    <property type="entry name" value="MFS_dom"/>
</dbReference>
<evidence type="ECO:0000256" key="3">
    <source>
        <dbReference type="ARBA" id="ARBA00022475"/>
    </source>
</evidence>
<keyword evidence="3" id="KW-1003">Cell membrane</keyword>
<keyword evidence="11" id="KW-1185">Reference proteome</keyword>
<feature type="compositionally biased region" description="Basic and acidic residues" evidence="7">
    <location>
        <begin position="447"/>
        <end position="456"/>
    </location>
</feature>
<dbReference type="Gene3D" id="1.20.1250.20">
    <property type="entry name" value="MFS general substrate transporter like domains"/>
    <property type="match status" value="2"/>
</dbReference>
<dbReference type="AlphaFoldDB" id="A0A934K788"/>
<feature type="region of interest" description="Disordered" evidence="7">
    <location>
        <begin position="424"/>
        <end position="456"/>
    </location>
</feature>
<keyword evidence="5 8" id="KW-1133">Transmembrane helix</keyword>
<dbReference type="GO" id="GO:0005886">
    <property type="term" value="C:plasma membrane"/>
    <property type="evidence" value="ECO:0007669"/>
    <property type="project" value="UniProtKB-SubCell"/>
</dbReference>
<dbReference type="InterPro" id="IPR036259">
    <property type="entry name" value="MFS_trans_sf"/>
</dbReference>
<dbReference type="PANTHER" id="PTHR43045">
    <property type="entry name" value="SHIKIMATE TRANSPORTER"/>
    <property type="match status" value="1"/>
</dbReference>
<evidence type="ECO:0000256" key="8">
    <source>
        <dbReference type="SAM" id="Phobius"/>
    </source>
</evidence>
<feature type="domain" description="Major facilitator superfamily (MFS) profile" evidence="9">
    <location>
        <begin position="8"/>
        <end position="422"/>
    </location>
</feature>
<dbReference type="Proteomes" id="UP000612893">
    <property type="component" value="Unassembled WGS sequence"/>
</dbReference>
<keyword evidence="4 8" id="KW-0812">Transmembrane</keyword>
<dbReference type="InterPro" id="IPR005829">
    <property type="entry name" value="Sugar_transporter_CS"/>
</dbReference>
<keyword evidence="2" id="KW-0813">Transport</keyword>
<evidence type="ECO:0000256" key="5">
    <source>
        <dbReference type="ARBA" id="ARBA00022989"/>
    </source>
</evidence>
<comment type="caution">
    <text evidence="10">The sequence shown here is derived from an EMBL/GenBank/DDBJ whole genome shotgun (WGS) entry which is preliminary data.</text>
</comment>
<feature type="transmembrane region" description="Helical" evidence="8">
    <location>
        <begin position="105"/>
        <end position="125"/>
    </location>
</feature>
<dbReference type="PROSITE" id="PS50850">
    <property type="entry name" value="MFS"/>
    <property type="match status" value="1"/>
</dbReference>
<dbReference type="EMBL" id="JAEKNR010000118">
    <property type="protein sequence ID" value="MBJ7598562.1"/>
    <property type="molecule type" value="Genomic_DNA"/>
</dbReference>
<name>A0A934K788_9BACT</name>
<feature type="transmembrane region" description="Helical" evidence="8">
    <location>
        <begin position="49"/>
        <end position="69"/>
    </location>
</feature>
<protein>
    <submittedName>
        <fullName evidence="10">MFS transporter</fullName>
    </submittedName>
</protein>
<gene>
    <name evidence="10" type="ORF">JF922_10820</name>
</gene>
<dbReference type="Pfam" id="PF07690">
    <property type="entry name" value="MFS_1"/>
    <property type="match status" value="1"/>
</dbReference>
<evidence type="ECO:0000256" key="1">
    <source>
        <dbReference type="ARBA" id="ARBA00004651"/>
    </source>
</evidence>
<organism evidence="10 11">
    <name type="scientific">Candidatus Nephthysia bennettiae</name>
    <dbReference type="NCBI Taxonomy" id="3127016"/>
    <lineage>
        <taxon>Bacteria</taxon>
        <taxon>Bacillati</taxon>
        <taxon>Candidatus Dormiibacterota</taxon>
        <taxon>Candidatus Dormibacteria</taxon>
        <taxon>Candidatus Dormibacterales</taxon>
        <taxon>Candidatus Dormibacteraceae</taxon>
        <taxon>Candidatus Nephthysia</taxon>
    </lineage>
</organism>
<evidence type="ECO:0000259" key="9">
    <source>
        <dbReference type="PROSITE" id="PS50850"/>
    </source>
</evidence>
<feature type="transmembrane region" description="Helical" evidence="8">
    <location>
        <begin position="275"/>
        <end position="294"/>
    </location>
</feature>
<keyword evidence="6 8" id="KW-0472">Membrane</keyword>
<feature type="transmembrane region" description="Helical" evidence="8">
    <location>
        <begin position="398"/>
        <end position="416"/>
    </location>
</feature>